<dbReference type="PANTHER" id="PTHR11941">
    <property type="entry name" value="ENOYL-COA HYDRATASE-RELATED"/>
    <property type="match status" value="1"/>
</dbReference>
<dbReference type="Gene3D" id="3.90.226.10">
    <property type="entry name" value="2-enoyl-CoA Hydratase, Chain A, domain 1"/>
    <property type="match status" value="1"/>
</dbReference>
<dbReference type="InterPro" id="IPR018376">
    <property type="entry name" value="Enoyl-CoA_hyd/isom_CS"/>
</dbReference>
<evidence type="ECO:0000313" key="4">
    <source>
        <dbReference type="Proteomes" id="UP001500432"/>
    </source>
</evidence>
<dbReference type="SUPFAM" id="SSF52096">
    <property type="entry name" value="ClpP/crotonase"/>
    <property type="match status" value="1"/>
</dbReference>
<keyword evidence="4" id="KW-1185">Reference proteome</keyword>
<dbReference type="EMBL" id="BAAAQW010000011">
    <property type="protein sequence ID" value="GAA2202621.1"/>
    <property type="molecule type" value="Genomic_DNA"/>
</dbReference>
<dbReference type="CDD" id="cd06558">
    <property type="entry name" value="crotonase-like"/>
    <property type="match status" value="1"/>
</dbReference>
<evidence type="ECO:0000256" key="2">
    <source>
        <dbReference type="RuleBase" id="RU003707"/>
    </source>
</evidence>
<dbReference type="Pfam" id="PF00378">
    <property type="entry name" value="ECH_1"/>
    <property type="match status" value="1"/>
</dbReference>
<protein>
    <submittedName>
        <fullName evidence="3">Enoyl-CoA hydratase-related protein</fullName>
    </submittedName>
</protein>
<organism evidence="3 4">
    <name type="scientific">Sinomonas flava</name>
    <dbReference type="NCBI Taxonomy" id="496857"/>
    <lineage>
        <taxon>Bacteria</taxon>
        <taxon>Bacillati</taxon>
        <taxon>Actinomycetota</taxon>
        <taxon>Actinomycetes</taxon>
        <taxon>Micrococcales</taxon>
        <taxon>Micrococcaceae</taxon>
        <taxon>Sinomonas</taxon>
    </lineage>
</organism>
<dbReference type="Proteomes" id="UP001500432">
    <property type="component" value="Unassembled WGS sequence"/>
</dbReference>
<name>A0ABN3C0I6_9MICC</name>
<evidence type="ECO:0000313" key="3">
    <source>
        <dbReference type="EMBL" id="GAA2202621.1"/>
    </source>
</evidence>
<proteinExistence type="inferred from homology"/>
<comment type="similarity">
    <text evidence="1 2">Belongs to the enoyl-CoA hydratase/isomerase family.</text>
</comment>
<reference evidence="3 4" key="1">
    <citation type="journal article" date="2019" name="Int. J. Syst. Evol. Microbiol.">
        <title>The Global Catalogue of Microorganisms (GCM) 10K type strain sequencing project: providing services to taxonomists for standard genome sequencing and annotation.</title>
        <authorList>
            <consortium name="The Broad Institute Genomics Platform"/>
            <consortium name="The Broad Institute Genome Sequencing Center for Infectious Disease"/>
            <person name="Wu L."/>
            <person name="Ma J."/>
        </authorList>
    </citation>
    <scope>NUCLEOTIDE SEQUENCE [LARGE SCALE GENOMIC DNA]</scope>
    <source>
        <strain evidence="3 4">JCM 16034</strain>
    </source>
</reference>
<dbReference type="PANTHER" id="PTHR11941:SF54">
    <property type="entry name" value="ENOYL-COA HYDRATASE, MITOCHONDRIAL"/>
    <property type="match status" value="1"/>
</dbReference>
<gene>
    <name evidence="3" type="ORF">GCM10009849_31770</name>
</gene>
<sequence length="252" mass="26657">MEAAGGVRVDDDGSVAVVSFGTGERLNALRSGQWDELGEAATALAGRSTLRAVVFRGRGGVFSSGSDLREWDGASSAEVDRSFWRLEAALRAIEDLPMPTLAVVEGVAAGGGCQLALACDVQLADAAAHLGMPISRLGILVPASFATRMSLRIGPSRTKDLLYGGRMLSAEEALRIGLVTTVAHEGALDDELERLLARWRPLSPASLRAAKAAVDRGLDPLVAPVRREPPRPAADPQEFPGRLAAFLRRRKA</sequence>
<dbReference type="PROSITE" id="PS00166">
    <property type="entry name" value="ENOYL_COA_HYDRATASE"/>
    <property type="match status" value="1"/>
</dbReference>
<dbReference type="InterPro" id="IPR029045">
    <property type="entry name" value="ClpP/crotonase-like_dom_sf"/>
</dbReference>
<accession>A0ABN3C0I6</accession>
<dbReference type="InterPro" id="IPR001753">
    <property type="entry name" value="Enoyl-CoA_hydra/iso"/>
</dbReference>
<evidence type="ECO:0000256" key="1">
    <source>
        <dbReference type="ARBA" id="ARBA00005254"/>
    </source>
</evidence>
<comment type="caution">
    <text evidence="3">The sequence shown here is derived from an EMBL/GenBank/DDBJ whole genome shotgun (WGS) entry which is preliminary data.</text>
</comment>